<feature type="compositionally biased region" description="Low complexity" evidence="1">
    <location>
        <begin position="1156"/>
        <end position="1165"/>
    </location>
</feature>
<feature type="compositionally biased region" description="Basic and acidic residues" evidence="1">
    <location>
        <begin position="1206"/>
        <end position="1223"/>
    </location>
</feature>
<organism evidence="2 3">
    <name type="scientific">Candida albicans</name>
    <name type="common">Yeast</name>
    <dbReference type="NCBI Taxonomy" id="5476"/>
    <lineage>
        <taxon>Eukaryota</taxon>
        <taxon>Fungi</taxon>
        <taxon>Dikarya</taxon>
        <taxon>Ascomycota</taxon>
        <taxon>Saccharomycotina</taxon>
        <taxon>Pichiomycetes</taxon>
        <taxon>Debaryomycetaceae</taxon>
        <taxon>Candida/Lodderomyces clade</taxon>
        <taxon>Candida</taxon>
    </lineage>
</organism>
<feature type="compositionally biased region" description="Basic and acidic residues" evidence="1">
    <location>
        <begin position="472"/>
        <end position="485"/>
    </location>
</feature>
<gene>
    <name evidence="2" type="ORF">FOB64_001428</name>
</gene>
<dbReference type="Proteomes" id="UP000536275">
    <property type="component" value="Unassembled WGS sequence"/>
</dbReference>
<feature type="compositionally biased region" description="Acidic residues" evidence="1">
    <location>
        <begin position="817"/>
        <end position="829"/>
    </location>
</feature>
<comment type="caution">
    <text evidence="2">The sequence shown here is derived from an EMBL/GenBank/DDBJ whole genome shotgun (WGS) entry which is preliminary data.</text>
</comment>
<evidence type="ECO:0000313" key="2">
    <source>
        <dbReference type="EMBL" id="KAF6071725.1"/>
    </source>
</evidence>
<accession>A0A8H6C268</accession>
<feature type="compositionally biased region" description="Acidic residues" evidence="1">
    <location>
        <begin position="1293"/>
        <end position="1307"/>
    </location>
</feature>
<dbReference type="EMBL" id="JABWAD010000016">
    <property type="protein sequence ID" value="KAF6071725.1"/>
    <property type="molecule type" value="Genomic_DNA"/>
</dbReference>
<feature type="compositionally biased region" description="Basic and acidic residues" evidence="1">
    <location>
        <begin position="1259"/>
        <end position="1274"/>
    </location>
</feature>
<feature type="compositionally biased region" description="Polar residues" evidence="1">
    <location>
        <begin position="540"/>
        <end position="549"/>
    </location>
</feature>
<evidence type="ECO:0000256" key="1">
    <source>
        <dbReference type="SAM" id="MobiDB-lite"/>
    </source>
</evidence>
<evidence type="ECO:0000313" key="3">
    <source>
        <dbReference type="Proteomes" id="UP000536275"/>
    </source>
</evidence>
<reference evidence="2 3" key="1">
    <citation type="submission" date="2020-03" db="EMBL/GenBank/DDBJ databases">
        <title>FDA dAtabase for Regulatory Grade micrObial Sequences (FDA-ARGOS): Supporting development and validation of Infectious Disease Dx tests.</title>
        <authorList>
            <person name="Campos J."/>
            <person name="Goldberg B."/>
            <person name="Tallon L."/>
            <person name="Sadzewicz L."/>
            <person name="Vavikolanu K."/>
            <person name="Mehta A."/>
            <person name="Aluvathingal J."/>
            <person name="Nadendla S."/>
            <person name="Nandy P."/>
            <person name="Geyer C."/>
            <person name="Yan Y."/>
            <person name="Sichtig H."/>
        </authorList>
    </citation>
    <scope>NUCLEOTIDE SEQUENCE [LARGE SCALE GENOMIC DNA]</scope>
    <source>
        <strain evidence="2 3">FDAARGOS_656</strain>
    </source>
</reference>
<feature type="compositionally biased region" description="Polar residues" evidence="1">
    <location>
        <begin position="969"/>
        <end position="995"/>
    </location>
</feature>
<feature type="compositionally biased region" description="Low complexity" evidence="1">
    <location>
        <begin position="550"/>
        <end position="581"/>
    </location>
</feature>
<feature type="compositionally biased region" description="Acidic residues" evidence="1">
    <location>
        <begin position="747"/>
        <end position="770"/>
    </location>
</feature>
<feature type="compositionally biased region" description="Low complexity" evidence="1">
    <location>
        <begin position="1359"/>
        <end position="1380"/>
    </location>
</feature>
<feature type="compositionally biased region" description="Basic and acidic residues" evidence="1">
    <location>
        <begin position="706"/>
        <end position="720"/>
    </location>
</feature>
<feature type="compositionally biased region" description="Polar residues" evidence="1">
    <location>
        <begin position="606"/>
        <end position="625"/>
    </location>
</feature>
<feature type="compositionally biased region" description="Low complexity" evidence="1">
    <location>
        <begin position="1010"/>
        <end position="1028"/>
    </location>
</feature>
<name>A0A8H6C268_CANAX</name>
<feature type="compositionally biased region" description="Low complexity" evidence="1">
    <location>
        <begin position="940"/>
        <end position="953"/>
    </location>
</feature>
<feature type="compositionally biased region" description="Acidic residues" evidence="1">
    <location>
        <begin position="1340"/>
        <end position="1350"/>
    </location>
</feature>
<proteinExistence type="predicted"/>
<feature type="compositionally biased region" description="Acidic residues" evidence="1">
    <location>
        <begin position="1183"/>
        <end position="1197"/>
    </location>
</feature>
<feature type="compositionally biased region" description="Basic and acidic residues" evidence="1">
    <location>
        <begin position="658"/>
        <end position="669"/>
    </location>
</feature>
<feature type="compositionally biased region" description="Acidic residues" evidence="1">
    <location>
        <begin position="902"/>
        <end position="916"/>
    </location>
</feature>
<protein>
    <submittedName>
        <fullName evidence="2">Uncharacterized protein</fullName>
    </submittedName>
</protein>
<feature type="region of interest" description="Disordered" evidence="1">
    <location>
        <begin position="606"/>
        <end position="1387"/>
    </location>
</feature>
<sequence length="1387" mass="151727">MLTLDDDLKLVILEYHNYHLSISLEHSIDKTWNYFQSLIPQLTKHALQLIVDSQGVIRKNSISRLNEYTILEYLIKLWTPELDLNDVIDLVANLSSISPLNQDNVINGVERYEDLSRSLTIEEQVSAIFEKSYSNNDIYYLDEINFPVNGEMTTITFSGNLSGTDFLDPLVVTSSVTETFNYYPTGLLNPYHLYIYLLRLNFQLQLQGRKILLVLHNNCWMNRFFTNIEILYISKQLDGYYYKDGMKFPGDYGLKNWLRQSLSHTDIIPNLLFNYNQLIQKLKSDPVMYKFNQLCIGKALDTVGNESLDNYPIKFENGIFVVEGETRGDEFILDYHYSIKDVISIMLRLNNFEKFTPSSPNMDWDKVSDVFVNEIFPSIRNSDLYFKFAILYNELHIKNDQSAIDRSIQPPEVFSIPPDHVTLVDLICKIDDSFKRTVDKSHLLSTLHPEKSGPSLVSSKDEDTSASESEDESRKRPNDSEEEVRTIKKSKILQLLEKNDLHFVDAFEEDEDEESEESADGVDDLLNDSFAGKIKRSKYTPHTSANASIVNGTGSSSNNTPQSNTPVPKDNPVNNPNVPTTSVDNSHQTGKLGMLKSLIDLHPPTSTKLIASGFSFSLPKNTKLSRNFDGSDESSEESTSSITSDDGDQSETVTTTSRIDDIDSSEKRGASNQTQPSEPNVRRVSETSDAPNNNVSVNVNETQMGPEKEHEPLPEGKTEVYGEGEVEITEKTETETEVNAEDKMEVESEQVESEDEVEADDESESESESESEVKISSFKNERRAIRNVRRPPAIISDSSASSGDEEVVDNPRAPVIDTDDSSSNSDEEVVNNPKAFTKVSDDSSSNSDEEIASNFTKKSDGSSSGSDEEIVDKPQSPARVSDHLSSGSDGEIVVNPETPAMDIDDSSSGSDEEIFDQPESPKRVRIANNPETPTMDIDESSSSSGEEMASNTSKVSDGSASSNDEEVANNPTKVSDGLASSNDEEISNNPETLTKVSEDSSSSSDEEASDSAVMLDGTSSGSDTESSTNPETPPKLNQKQPIANAGGDKNVSNKSEIMVAPLPIATPRVQGLALTPTASTRRAKMVLSKEFVSDSDDITDEGSNANDGIEKDKDDVNLKSIPVKKANDPTVSMSEKVPQPDSKDSSSESSDDSESSESGSGSDSSESSDDSDSSESGSGSDSDSSDESMDSSDEESSESSSSDESPAVKKPELKTTGSKEKPQPVKVQKTPKPIASSIGEPKKVPVPAPAPKTTQRLASLKDLKHPRTTIEMKKPILLSPTKPKKKFSRIFDSSDDDSSESESDSDSEVPMSQLKVGRAPKRSTQATKPPVKSDTSSSDDSSDDGSEGSSDDSSKGSSDDSSSGDSSSDSSSSDSSSSEESSSDESS</sequence>
<feature type="compositionally biased region" description="Low complexity" evidence="1">
    <location>
        <begin position="791"/>
        <end position="802"/>
    </location>
</feature>
<feature type="compositionally biased region" description="Low complexity" evidence="1">
    <location>
        <begin position="1224"/>
        <end position="1233"/>
    </location>
</feature>
<feature type="compositionally biased region" description="Polar residues" evidence="1">
    <location>
        <begin position="687"/>
        <end position="703"/>
    </location>
</feature>
<feature type="compositionally biased region" description="Basic and acidic residues" evidence="1">
    <location>
        <begin position="728"/>
        <end position="746"/>
    </location>
</feature>
<feature type="compositionally biased region" description="Basic and acidic residues" evidence="1">
    <location>
        <begin position="1108"/>
        <end position="1117"/>
    </location>
</feature>
<feature type="region of interest" description="Disordered" evidence="1">
    <location>
        <begin position="537"/>
        <end position="589"/>
    </location>
</feature>
<feature type="region of interest" description="Disordered" evidence="1">
    <location>
        <begin position="445"/>
        <end position="485"/>
    </location>
</feature>